<sequence>MQQRIVIPGLDPGIHVVPLGGRFEKSANVNRAPETYTVHYRPDVDARVKPGHDDLFVRTGS</sequence>
<evidence type="ECO:0000313" key="1">
    <source>
        <dbReference type="EMBL" id="GGF79638.1"/>
    </source>
</evidence>
<comment type="caution">
    <text evidence="1">The sequence shown here is derived from an EMBL/GenBank/DDBJ whole genome shotgun (WGS) entry which is preliminary data.</text>
</comment>
<dbReference type="EMBL" id="BMCT01000008">
    <property type="protein sequence ID" value="GGF79638.1"/>
    <property type="molecule type" value="Genomic_DNA"/>
</dbReference>
<reference evidence="1" key="2">
    <citation type="submission" date="2020-09" db="EMBL/GenBank/DDBJ databases">
        <authorList>
            <person name="Sun Q."/>
            <person name="Sedlacek I."/>
        </authorList>
    </citation>
    <scope>NUCLEOTIDE SEQUENCE</scope>
    <source>
        <strain evidence="1">CCM 7897</strain>
    </source>
</reference>
<accession>A0A917CAK1</accession>
<protein>
    <submittedName>
        <fullName evidence="1">Uncharacterized protein</fullName>
    </submittedName>
</protein>
<keyword evidence="2" id="KW-1185">Reference proteome</keyword>
<gene>
    <name evidence="1" type="ORF">GCM10007301_44620</name>
</gene>
<organism evidence="1 2">
    <name type="scientific">Azorhizobium oxalatiphilum</name>
    <dbReference type="NCBI Taxonomy" id="980631"/>
    <lineage>
        <taxon>Bacteria</taxon>
        <taxon>Pseudomonadati</taxon>
        <taxon>Pseudomonadota</taxon>
        <taxon>Alphaproteobacteria</taxon>
        <taxon>Hyphomicrobiales</taxon>
        <taxon>Xanthobacteraceae</taxon>
        <taxon>Azorhizobium</taxon>
    </lineage>
</organism>
<evidence type="ECO:0000313" key="2">
    <source>
        <dbReference type="Proteomes" id="UP000606044"/>
    </source>
</evidence>
<dbReference type="Proteomes" id="UP000606044">
    <property type="component" value="Unassembled WGS sequence"/>
</dbReference>
<proteinExistence type="predicted"/>
<name>A0A917CAK1_9HYPH</name>
<reference evidence="1" key="1">
    <citation type="journal article" date="2014" name="Int. J. Syst. Evol. Microbiol.">
        <title>Complete genome sequence of Corynebacterium casei LMG S-19264T (=DSM 44701T), isolated from a smear-ripened cheese.</title>
        <authorList>
            <consortium name="US DOE Joint Genome Institute (JGI-PGF)"/>
            <person name="Walter F."/>
            <person name="Albersmeier A."/>
            <person name="Kalinowski J."/>
            <person name="Ruckert C."/>
        </authorList>
    </citation>
    <scope>NUCLEOTIDE SEQUENCE</scope>
    <source>
        <strain evidence="1">CCM 7897</strain>
    </source>
</reference>
<dbReference type="AlphaFoldDB" id="A0A917CAK1"/>